<dbReference type="EMBL" id="JALJOR010000008">
    <property type="protein sequence ID" value="KAK9812964.1"/>
    <property type="molecule type" value="Genomic_DNA"/>
</dbReference>
<dbReference type="CDD" id="cd02440">
    <property type="entry name" value="AdoMet_MTases"/>
    <property type="match status" value="1"/>
</dbReference>
<dbReference type="Gene3D" id="3.40.50.150">
    <property type="entry name" value="Vaccinia Virus protein VP39"/>
    <property type="match status" value="1"/>
</dbReference>
<name>A0AAW1PTL1_9CHLO</name>
<comment type="caution">
    <text evidence="2">The sequence shown here is derived from an EMBL/GenBank/DDBJ whole genome shotgun (WGS) entry which is preliminary data.</text>
</comment>
<evidence type="ECO:0000313" key="3">
    <source>
        <dbReference type="Proteomes" id="UP001489004"/>
    </source>
</evidence>
<dbReference type="PANTHER" id="PTHR43591">
    <property type="entry name" value="METHYLTRANSFERASE"/>
    <property type="match status" value="1"/>
</dbReference>
<accession>A0AAW1PTL1</accession>
<dbReference type="GO" id="GO:0008168">
    <property type="term" value="F:methyltransferase activity"/>
    <property type="evidence" value="ECO:0007669"/>
    <property type="project" value="TreeGrafter"/>
</dbReference>
<dbReference type="InterPro" id="IPR029063">
    <property type="entry name" value="SAM-dependent_MTases_sf"/>
</dbReference>
<keyword evidence="3" id="KW-1185">Reference proteome</keyword>
<reference evidence="2 3" key="1">
    <citation type="journal article" date="2024" name="Nat. Commun.">
        <title>Phylogenomics reveals the evolutionary origins of lichenization in chlorophyte algae.</title>
        <authorList>
            <person name="Puginier C."/>
            <person name="Libourel C."/>
            <person name="Otte J."/>
            <person name="Skaloud P."/>
            <person name="Haon M."/>
            <person name="Grisel S."/>
            <person name="Petersen M."/>
            <person name="Berrin J.G."/>
            <person name="Delaux P.M."/>
            <person name="Dal Grande F."/>
            <person name="Keller J."/>
        </authorList>
    </citation>
    <scope>NUCLEOTIDE SEQUENCE [LARGE SCALE GENOMIC DNA]</scope>
    <source>
        <strain evidence="2 3">SAG 2043</strain>
    </source>
</reference>
<dbReference type="Proteomes" id="UP001489004">
    <property type="component" value="Unassembled WGS sequence"/>
</dbReference>
<dbReference type="SUPFAM" id="SSF53335">
    <property type="entry name" value="S-adenosyl-L-methionine-dependent methyltransferases"/>
    <property type="match status" value="1"/>
</dbReference>
<sequence length="310" mass="33336">MNDPAAGKVSDGRPAGTPLQRTRIMDEASFTQRITSVFDARTNYDEQAPSWHLPLAEELVRLAALKKGASVLDVATGTGLVGELAAQAVGSTGSVLGIDISEGMLAQAAPKAAAHPHVLSFRLGDAQTAAFPPGSFDAVLCSNALVYMADVAAALQRWAVWLRPGGILCFNTPQAPFFRSTEVFLHAAEAQGLLLEDVTQVVGSVHSVRSVLQAAGFLEADIQVRGRPAQEFPDINVATYSFASPEEYAARLWSTHVRFYPVESALKPKALAAMRAEWEEGALQQAQRLRQADGRIVDSPTMLWVRATKR</sequence>
<protein>
    <recommendedName>
        <fullName evidence="1">Methyltransferase domain-containing protein</fullName>
    </recommendedName>
</protein>
<evidence type="ECO:0000259" key="1">
    <source>
        <dbReference type="Pfam" id="PF13649"/>
    </source>
</evidence>
<evidence type="ECO:0000313" key="2">
    <source>
        <dbReference type="EMBL" id="KAK9812964.1"/>
    </source>
</evidence>
<dbReference type="PANTHER" id="PTHR43591:SF99">
    <property type="entry name" value="OS06G0646000 PROTEIN"/>
    <property type="match status" value="1"/>
</dbReference>
<gene>
    <name evidence="2" type="ORF">WJX72_006554</name>
</gene>
<organism evidence="2 3">
    <name type="scientific">[Myrmecia] bisecta</name>
    <dbReference type="NCBI Taxonomy" id="41462"/>
    <lineage>
        <taxon>Eukaryota</taxon>
        <taxon>Viridiplantae</taxon>
        <taxon>Chlorophyta</taxon>
        <taxon>core chlorophytes</taxon>
        <taxon>Trebouxiophyceae</taxon>
        <taxon>Trebouxiales</taxon>
        <taxon>Trebouxiaceae</taxon>
        <taxon>Myrmecia</taxon>
    </lineage>
</organism>
<dbReference type="InterPro" id="IPR041698">
    <property type="entry name" value="Methyltransf_25"/>
</dbReference>
<dbReference type="Pfam" id="PF13649">
    <property type="entry name" value="Methyltransf_25"/>
    <property type="match status" value="1"/>
</dbReference>
<feature type="domain" description="Methyltransferase" evidence="1">
    <location>
        <begin position="71"/>
        <end position="166"/>
    </location>
</feature>
<dbReference type="AlphaFoldDB" id="A0AAW1PTL1"/>
<proteinExistence type="predicted"/>